<dbReference type="HOGENOM" id="CLU_079752_0_0_1"/>
<feature type="compositionally biased region" description="Basic and acidic residues" evidence="1">
    <location>
        <begin position="197"/>
        <end position="218"/>
    </location>
</feature>
<evidence type="ECO:0000313" key="3">
    <source>
        <dbReference type="Proteomes" id="UP000026960"/>
    </source>
</evidence>
<protein>
    <submittedName>
        <fullName evidence="2">Uncharacterized protein</fullName>
    </submittedName>
</protein>
<name>A0A0D3GGG9_9ORYZ</name>
<dbReference type="EnsemblPlants" id="OBART06G14410.1">
    <property type="protein sequence ID" value="OBART06G14410.1"/>
    <property type="gene ID" value="OBART06G14410"/>
</dbReference>
<organism evidence="2">
    <name type="scientific">Oryza barthii</name>
    <dbReference type="NCBI Taxonomy" id="65489"/>
    <lineage>
        <taxon>Eukaryota</taxon>
        <taxon>Viridiplantae</taxon>
        <taxon>Streptophyta</taxon>
        <taxon>Embryophyta</taxon>
        <taxon>Tracheophyta</taxon>
        <taxon>Spermatophyta</taxon>
        <taxon>Magnoliopsida</taxon>
        <taxon>Liliopsida</taxon>
        <taxon>Poales</taxon>
        <taxon>Poaceae</taxon>
        <taxon>BOP clade</taxon>
        <taxon>Oryzoideae</taxon>
        <taxon>Oryzeae</taxon>
        <taxon>Oryzinae</taxon>
        <taxon>Oryza</taxon>
    </lineage>
</organism>
<feature type="region of interest" description="Disordered" evidence="1">
    <location>
        <begin position="197"/>
        <end position="247"/>
    </location>
</feature>
<reference evidence="2" key="2">
    <citation type="submission" date="2015-03" db="UniProtKB">
        <authorList>
            <consortium name="EnsemblPlants"/>
        </authorList>
    </citation>
    <scope>IDENTIFICATION</scope>
</reference>
<keyword evidence="3" id="KW-1185">Reference proteome</keyword>
<dbReference type="Proteomes" id="UP000026960">
    <property type="component" value="Chromosome 6"/>
</dbReference>
<feature type="compositionally biased region" description="Basic and acidic residues" evidence="1">
    <location>
        <begin position="227"/>
        <end position="240"/>
    </location>
</feature>
<sequence>MASCYWKMRQGVIKQHEFSLFVYTTSKKTLGATMKKTMDACMGELENRLNTGFLGGASTSYNNERMYGVSSAYSIPSVPIQQDWPMRSTYNSKFIPTPQYNSDHYDTAGQTGSRGRSNRYNIAGQIGRGGRPNWEGNAAQAIAGKSFRIDSYIDQYKQNKFSQGHVIPPLEELKRQVQLAIDEGRLEFVAMQGDEQPFPKHTIELQEKKNRDDKEKSALKTSMLGGQDDKPKKVPIDTERRLKRPRKSSSPAKCWYFLRSQINPQAHEYRCSISPMSIPKGIIFIFPQGRRQHKYIICISLINL</sequence>
<dbReference type="AlphaFoldDB" id="A0A0D3GGG9"/>
<accession>A0A0D3GGG9</accession>
<proteinExistence type="predicted"/>
<reference evidence="2" key="1">
    <citation type="journal article" date="2009" name="Rice">
        <title>De Novo Next Generation Sequencing of Plant Genomes.</title>
        <authorList>
            <person name="Rounsley S."/>
            <person name="Marri P.R."/>
            <person name="Yu Y."/>
            <person name="He R."/>
            <person name="Sisneros N."/>
            <person name="Goicoechea J.L."/>
            <person name="Lee S.J."/>
            <person name="Angelova A."/>
            <person name="Kudrna D."/>
            <person name="Luo M."/>
            <person name="Affourtit J."/>
            <person name="Desany B."/>
            <person name="Knight J."/>
            <person name="Niazi F."/>
            <person name="Egholm M."/>
            <person name="Wing R.A."/>
        </authorList>
    </citation>
    <scope>NUCLEOTIDE SEQUENCE [LARGE SCALE GENOMIC DNA]</scope>
    <source>
        <strain evidence="2">cv. IRGC 105608</strain>
    </source>
</reference>
<evidence type="ECO:0000256" key="1">
    <source>
        <dbReference type="SAM" id="MobiDB-lite"/>
    </source>
</evidence>
<evidence type="ECO:0000313" key="2">
    <source>
        <dbReference type="EnsemblPlants" id="OBART06G14410.1"/>
    </source>
</evidence>
<dbReference type="Gramene" id="OBART06G14410.1">
    <property type="protein sequence ID" value="OBART06G14410.1"/>
    <property type="gene ID" value="OBART06G14410"/>
</dbReference>
<dbReference type="PaxDb" id="65489-OBART06G14410.1"/>